<dbReference type="EMBL" id="DXAJ01000103">
    <property type="protein sequence ID" value="HJA03092.1"/>
    <property type="molecule type" value="Genomic_DNA"/>
</dbReference>
<evidence type="ECO:0000313" key="3">
    <source>
        <dbReference type="Proteomes" id="UP000824221"/>
    </source>
</evidence>
<evidence type="ECO:0000256" key="1">
    <source>
        <dbReference type="SAM" id="Phobius"/>
    </source>
</evidence>
<organism evidence="2 3">
    <name type="scientific">Candidatus Gallimonas gallistercoris</name>
    <dbReference type="NCBI Taxonomy" id="2838602"/>
    <lineage>
        <taxon>Bacteria</taxon>
        <taxon>Bacillati</taxon>
        <taxon>Bacillota</taxon>
        <taxon>Clostridia</taxon>
        <taxon>Candidatus Gallimonas</taxon>
    </lineage>
</organism>
<accession>A0A9D2KGT2</accession>
<sequence length="244" mass="26411">MKAKLPFSIALRFALPRKWGVSKLFAVLLSAFSFVLLAVAGMGYLFDRRDYIARACFDQAKEQGYVAFAGNGNYAPGNTMDEKELAAFQETGIALVFEADAGVLGWTHFVEGGVPASLLQLGGMVGSLGLAGGAEDYAAIGFSLIAGKYPSAADEVAIEKFILKRFVRAAMSMPPSSSFGRKVRAAVLNLTELWRRGNVSPFLPMRISSGRDWGTATPRRTAARAFIPSSALWIRMPRKTRSTI</sequence>
<name>A0A9D2KGT2_9FIRM</name>
<keyword evidence="1" id="KW-0812">Transmembrane</keyword>
<keyword evidence="1" id="KW-1133">Transmembrane helix</keyword>
<proteinExistence type="predicted"/>
<reference evidence="2" key="1">
    <citation type="journal article" date="2021" name="PeerJ">
        <title>Extensive microbial diversity within the chicken gut microbiome revealed by metagenomics and culture.</title>
        <authorList>
            <person name="Gilroy R."/>
            <person name="Ravi A."/>
            <person name="Getino M."/>
            <person name="Pursley I."/>
            <person name="Horton D.L."/>
            <person name="Alikhan N.F."/>
            <person name="Baker D."/>
            <person name="Gharbi K."/>
            <person name="Hall N."/>
            <person name="Watson M."/>
            <person name="Adriaenssens E.M."/>
            <person name="Foster-Nyarko E."/>
            <person name="Jarju S."/>
            <person name="Secka A."/>
            <person name="Antonio M."/>
            <person name="Oren A."/>
            <person name="Chaudhuri R.R."/>
            <person name="La Ragione R."/>
            <person name="Hildebrand F."/>
            <person name="Pallen M.J."/>
        </authorList>
    </citation>
    <scope>NUCLEOTIDE SEQUENCE</scope>
    <source>
        <strain evidence="2">CHK156-179</strain>
    </source>
</reference>
<dbReference type="AlphaFoldDB" id="A0A9D2KGT2"/>
<reference evidence="2" key="2">
    <citation type="submission" date="2021-04" db="EMBL/GenBank/DDBJ databases">
        <authorList>
            <person name="Gilroy R."/>
        </authorList>
    </citation>
    <scope>NUCLEOTIDE SEQUENCE</scope>
    <source>
        <strain evidence="2">CHK156-179</strain>
    </source>
</reference>
<feature type="transmembrane region" description="Helical" evidence="1">
    <location>
        <begin position="21"/>
        <end position="46"/>
    </location>
</feature>
<gene>
    <name evidence="2" type="ORF">H9797_06950</name>
</gene>
<dbReference type="Proteomes" id="UP000824221">
    <property type="component" value="Unassembled WGS sequence"/>
</dbReference>
<evidence type="ECO:0000313" key="2">
    <source>
        <dbReference type="EMBL" id="HJA03092.1"/>
    </source>
</evidence>
<protein>
    <submittedName>
        <fullName evidence="2">Uncharacterized protein</fullName>
    </submittedName>
</protein>
<comment type="caution">
    <text evidence="2">The sequence shown here is derived from an EMBL/GenBank/DDBJ whole genome shotgun (WGS) entry which is preliminary data.</text>
</comment>
<keyword evidence="1" id="KW-0472">Membrane</keyword>